<comment type="caution">
    <text evidence="1">The sequence shown here is derived from an EMBL/GenBank/DDBJ whole genome shotgun (WGS) entry which is preliminary data.</text>
</comment>
<keyword evidence="2" id="KW-1185">Reference proteome</keyword>
<reference evidence="1 2" key="1">
    <citation type="journal article" date="2013" name="Nat. Genet.">
        <title>The genome of the hydatid tapeworm Echinococcus granulosus.</title>
        <authorList>
            <person name="Zheng H."/>
            <person name="Zhang W."/>
            <person name="Zhang L."/>
            <person name="Zhang Z."/>
            <person name="Li J."/>
            <person name="Lu G."/>
            <person name="Zhu Y."/>
            <person name="Wang Y."/>
            <person name="Huang Y."/>
            <person name="Liu J."/>
            <person name="Kang H."/>
            <person name="Chen J."/>
            <person name="Wang L."/>
            <person name="Chen A."/>
            <person name="Yu S."/>
            <person name="Gao Z."/>
            <person name="Jin L."/>
            <person name="Gu W."/>
            <person name="Wang Z."/>
            <person name="Zhao L."/>
            <person name="Shi B."/>
            <person name="Wen H."/>
            <person name="Lin R."/>
            <person name="Jones M.K."/>
            <person name="Brejova B."/>
            <person name="Vinar T."/>
            <person name="Zhao G."/>
            <person name="McManus D.P."/>
            <person name="Chen Z."/>
            <person name="Zhou Y."/>
            <person name="Wang S."/>
        </authorList>
    </citation>
    <scope>NUCLEOTIDE SEQUENCE [LARGE SCALE GENOMIC DNA]</scope>
</reference>
<sequence length="380" mass="41141">MAFQRPESPTALDCVRLNEKFQSSRALDNRNALLQHLLSWIKVLSLQAHHIRSVWVHVVPLVLSSPQVLSSRQIICTSLIGAWSSDNESLEECIQELARYHQGCSGWMPFSYDSLKCGFCAVVVVVVVVVGGGGGDGGDGGGGVEGVHQSRSSLLFAANYGDSDDENSSKDEEIHSNCCCNLVNQLQATSSDDSQSAAATSGEEGTLLPCLKNRMHNHLQREFHSSDSSLDRTSGKDKMPAVYQATDSLDTSHKEEGMTNLEILPPPEKLTMLNASMSCNHKDAASASPYLRPKLTPADGHHSKRNLVKIAESPDFCSQHATVRIMRDNTCHKHISSPLQISNTPVANIVSTGMVFFALLHISLGGECVDHASTHTAITP</sequence>
<dbReference type="CTD" id="36343950"/>
<dbReference type="EMBL" id="APAU02000100">
    <property type="protein sequence ID" value="EUB56883.1"/>
    <property type="molecule type" value="Genomic_DNA"/>
</dbReference>
<dbReference type="RefSeq" id="XP_024348079.1">
    <property type="nucleotide sequence ID" value="XM_024497484.1"/>
</dbReference>
<accession>W6U6L3</accession>
<dbReference type="AlphaFoldDB" id="W6U6L3"/>
<protein>
    <submittedName>
        <fullName evidence="1">Uncharacterized protein</fullName>
    </submittedName>
</protein>
<dbReference type="GeneID" id="36343950"/>
<dbReference type="Proteomes" id="UP000019149">
    <property type="component" value="Unassembled WGS sequence"/>
</dbReference>
<gene>
    <name evidence="1" type="ORF">EGR_08235</name>
</gene>
<evidence type="ECO:0000313" key="1">
    <source>
        <dbReference type="EMBL" id="EUB56883.1"/>
    </source>
</evidence>
<proteinExistence type="predicted"/>
<dbReference type="KEGG" id="egl:EGR_08235"/>
<name>W6U6L3_ECHGR</name>
<organism evidence="1 2">
    <name type="scientific">Echinococcus granulosus</name>
    <name type="common">Hydatid tapeworm</name>
    <dbReference type="NCBI Taxonomy" id="6210"/>
    <lineage>
        <taxon>Eukaryota</taxon>
        <taxon>Metazoa</taxon>
        <taxon>Spiralia</taxon>
        <taxon>Lophotrochozoa</taxon>
        <taxon>Platyhelminthes</taxon>
        <taxon>Cestoda</taxon>
        <taxon>Eucestoda</taxon>
        <taxon>Cyclophyllidea</taxon>
        <taxon>Taeniidae</taxon>
        <taxon>Echinococcus</taxon>
        <taxon>Echinococcus granulosus group</taxon>
    </lineage>
</organism>
<evidence type="ECO:0000313" key="2">
    <source>
        <dbReference type="Proteomes" id="UP000019149"/>
    </source>
</evidence>